<accession>C4JFL2</accession>
<dbReference type="GO" id="GO:0035556">
    <property type="term" value="P:intracellular signal transduction"/>
    <property type="evidence" value="ECO:0007669"/>
    <property type="project" value="TreeGrafter"/>
</dbReference>
<feature type="compositionally biased region" description="Basic and acidic residues" evidence="9">
    <location>
        <begin position="26"/>
        <end position="35"/>
    </location>
</feature>
<name>C4JFL2_UNCRE</name>
<dbReference type="GO" id="GO:0004674">
    <property type="term" value="F:protein serine/threonine kinase activity"/>
    <property type="evidence" value="ECO:0007669"/>
    <property type="project" value="UniProtKB-KW"/>
</dbReference>
<feature type="region of interest" description="Disordered" evidence="9">
    <location>
        <begin position="24"/>
        <end position="53"/>
    </location>
</feature>
<dbReference type="PROSITE" id="PS51285">
    <property type="entry name" value="AGC_KINASE_CTER"/>
    <property type="match status" value="1"/>
</dbReference>
<feature type="region of interest" description="Disordered" evidence="9">
    <location>
        <begin position="345"/>
        <end position="382"/>
    </location>
</feature>
<feature type="domain" description="Protein kinase" evidence="10">
    <location>
        <begin position="366"/>
        <end position="721"/>
    </location>
</feature>
<gene>
    <name evidence="12" type="ORF">UREG_01026</name>
</gene>
<dbReference type="KEGG" id="ure:UREG_01026"/>
<dbReference type="PROSITE" id="PS50011">
    <property type="entry name" value="PROTEIN_KINASE_DOM"/>
    <property type="match status" value="1"/>
</dbReference>
<dbReference type="Gene3D" id="3.30.200.20">
    <property type="entry name" value="Phosphorylase Kinase, domain 1"/>
    <property type="match status" value="1"/>
</dbReference>
<feature type="compositionally biased region" description="Polar residues" evidence="9">
    <location>
        <begin position="217"/>
        <end position="226"/>
    </location>
</feature>
<feature type="region of interest" description="Disordered" evidence="9">
    <location>
        <begin position="197"/>
        <end position="262"/>
    </location>
</feature>
<proteinExistence type="predicted"/>
<dbReference type="OMA" id="LRWIHRD"/>
<dbReference type="PANTHER" id="PTHR24356">
    <property type="entry name" value="SERINE/THREONINE-PROTEIN KINASE"/>
    <property type="match status" value="1"/>
</dbReference>
<feature type="region of interest" description="Disordered" evidence="9">
    <location>
        <begin position="557"/>
        <end position="583"/>
    </location>
</feature>
<dbReference type="SMART" id="SM00220">
    <property type="entry name" value="S_TKc"/>
    <property type="match status" value="1"/>
</dbReference>
<dbReference type="Proteomes" id="UP000002058">
    <property type="component" value="Unassembled WGS sequence"/>
</dbReference>
<dbReference type="GO" id="GO:0005524">
    <property type="term" value="F:ATP binding"/>
    <property type="evidence" value="ECO:0007669"/>
    <property type="project" value="UniProtKB-KW"/>
</dbReference>
<feature type="compositionally biased region" description="Low complexity" evidence="9">
    <location>
        <begin position="37"/>
        <end position="49"/>
    </location>
</feature>
<comment type="catalytic activity">
    <reaction evidence="7">
        <text>L-threonyl-[protein] + ATP = O-phospho-L-threonyl-[protein] + ADP + H(+)</text>
        <dbReference type="Rhea" id="RHEA:46608"/>
        <dbReference type="Rhea" id="RHEA-COMP:11060"/>
        <dbReference type="Rhea" id="RHEA-COMP:11605"/>
        <dbReference type="ChEBI" id="CHEBI:15378"/>
        <dbReference type="ChEBI" id="CHEBI:30013"/>
        <dbReference type="ChEBI" id="CHEBI:30616"/>
        <dbReference type="ChEBI" id="CHEBI:61977"/>
        <dbReference type="ChEBI" id="CHEBI:456216"/>
        <dbReference type="EC" id="2.7.11.1"/>
    </reaction>
</comment>
<evidence type="ECO:0000256" key="7">
    <source>
        <dbReference type="ARBA" id="ARBA00047899"/>
    </source>
</evidence>
<evidence type="ECO:0000256" key="5">
    <source>
        <dbReference type="ARBA" id="ARBA00022777"/>
    </source>
</evidence>
<dbReference type="Gene3D" id="1.10.510.10">
    <property type="entry name" value="Transferase(Phosphotransferase) domain 1"/>
    <property type="match status" value="1"/>
</dbReference>
<dbReference type="STRING" id="336963.C4JFL2"/>
<dbReference type="InterPro" id="IPR011009">
    <property type="entry name" value="Kinase-like_dom_sf"/>
</dbReference>
<feature type="compositionally biased region" description="Basic and acidic residues" evidence="9">
    <location>
        <begin position="345"/>
        <end position="360"/>
    </location>
</feature>
<dbReference type="HOGENOM" id="CLU_000288_19_1_1"/>
<dbReference type="EMBL" id="CH476615">
    <property type="protein sequence ID" value="EEP76177.1"/>
    <property type="molecule type" value="Genomic_DNA"/>
</dbReference>
<dbReference type="InterPro" id="IPR000961">
    <property type="entry name" value="AGC-kinase_C"/>
</dbReference>
<dbReference type="OrthoDB" id="3638488at2759"/>
<feature type="domain" description="AGC-kinase C-terminal" evidence="11">
    <location>
        <begin position="762"/>
        <end position="898"/>
    </location>
</feature>
<dbReference type="AlphaFoldDB" id="C4JFL2"/>
<evidence type="ECO:0000256" key="6">
    <source>
        <dbReference type="ARBA" id="ARBA00022840"/>
    </source>
</evidence>
<dbReference type="GeneID" id="8438230"/>
<evidence type="ECO:0000313" key="12">
    <source>
        <dbReference type="EMBL" id="EEP76177.1"/>
    </source>
</evidence>
<protein>
    <recommendedName>
        <fullName evidence="1">non-specific serine/threonine protein kinase</fullName>
        <ecNumber evidence="1">2.7.11.1</ecNumber>
    </recommendedName>
</protein>
<keyword evidence="4" id="KW-0547">Nucleotide-binding</keyword>
<evidence type="ECO:0000259" key="10">
    <source>
        <dbReference type="PROSITE" id="PS50011"/>
    </source>
</evidence>
<keyword evidence="13" id="KW-1185">Reference proteome</keyword>
<dbReference type="InterPro" id="IPR050236">
    <property type="entry name" value="Ser_Thr_kinase_AGC"/>
</dbReference>
<keyword evidence="6" id="KW-0067">ATP-binding</keyword>
<keyword evidence="2" id="KW-0723">Serine/threonine-protein kinase</keyword>
<dbReference type="VEuPathDB" id="FungiDB:UREG_01026"/>
<feature type="compositionally biased region" description="Low complexity" evidence="9">
    <location>
        <begin position="207"/>
        <end position="216"/>
    </location>
</feature>
<evidence type="ECO:0000256" key="3">
    <source>
        <dbReference type="ARBA" id="ARBA00022679"/>
    </source>
</evidence>
<feature type="region of interest" description="Disordered" evidence="9">
    <location>
        <begin position="844"/>
        <end position="863"/>
    </location>
</feature>
<sequence length="903" mass="101743">MVIQRRTITSSKTFLDHLAPHKRAGCHAEDSERLDNSVTLASESSSGSSRSKDSLLGVFQPAQNEPGNSLLLQGGVYGEDDGELDAAPAMLLAPPNTLRLSRDRAFRSHGSGNLANQRHSDRCHRPCEAEGTDGKLSTFYVPRRHSSPGLAHILSHKLSTTFGHPTIIHRADLRQRPEIPDFSFSAISSTVLDLQKLGDNTQDDSDSSSSARSGSSPRTQSTNPTSDGDPLASIPKNSNKGGRNRGQTPPGSTPTNDKSCQADRITPSILTVEAAASARIFFEIYFNELFSGESPRFERRRELEERLYFSNLSTQERARAKLAWLLGRVVLALFALVREKQPLNESEETSRLESHGDQSHRRSSTLDVLKSAVEGTRSSRRKELDQTKRAVFAMKVIRKSDMIRNCQEGHLRAERDFLVASAKSRWIVPLISSFQDAHNLYLVMDFMIGGDFLSLLIRKNILSEDITRWYIAEMILCVEETHRLRWIHRDIKPDNFLISASGHLKISDFGLAFDGHWSHDQTYFMNQRQSLMSKLGIQVEGDNKDKKAAYEVAQAAAPGAAKLEPGRTHDRPPSIPGPGPNDDILRWRNRKQRKKLARSVVGTSQYMAPEVIKSEPYDGRCDWWSIGIILYEVRPFVLGSRIADAYLLKYIKCLYGFTPFAAKTRNDTKKRILHHYQTLYFPTDRPSDGLISDDAIDLIMRLLQEKEYRLCSEKYILNDFVHSGRIPGELLNFPSDKTVKGYRGYYVYSDDAADIKTHPFFKSIRWDELHYRTPPFIPKVKGWEDTKYFEGELVSDAPDGTSEASPPEEIDPADEAIKAQLDSSNAGVKSGGKSKSNVLAGLAVTFQNKPPKKKREKKRARDKILRDEQMGKTALEMRKRTAFLGYSYRRPKDVLLALEPERS</sequence>
<keyword evidence="5" id="KW-0418">Kinase</keyword>
<evidence type="ECO:0000313" key="13">
    <source>
        <dbReference type="Proteomes" id="UP000002058"/>
    </source>
</evidence>
<dbReference type="SUPFAM" id="SSF56112">
    <property type="entry name" value="Protein kinase-like (PK-like)"/>
    <property type="match status" value="1"/>
</dbReference>
<dbReference type="InParanoid" id="C4JFL2"/>
<evidence type="ECO:0000256" key="2">
    <source>
        <dbReference type="ARBA" id="ARBA00022527"/>
    </source>
</evidence>
<dbReference type="PANTHER" id="PTHR24356:SF400">
    <property type="entry name" value="SERINE_THREONINE-PROTEIN KINASE CBK1"/>
    <property type="match status" value="1"/>
</dbReference>
<dbReference type="eggNOG" id="KOG0605">
    <property type="taxonomic scope" value="Eukaryota"/>
</dbReference>
<dbReference type="RefSeq" id="XP_002541510.1">
    <property type="nucleotide sequence ID" value="XM_002541464.1"/>
</dbReference>
<evidence type="ECO:0000256" key="1">
    <source>
        <dbReference type="ARBA" id="ARBA00012513"/>
    </source>
</evidence>
<evidence type="ECO:0000259" key="11">
    <source>
        <dbReference type="PROSITE" id="PS51285"/>
    </source>
</evidence>
<evidence type="ECO:0000256" key="9">
    <source>
        <dbReference type="SAM" id="MobiDB-lite"/>
    </source>
</evidence>
<dbReference type="InterPro" id="IPR000719">
    <property type="entry name" value="Prot_kinase_dom"/>
</dbReference>
<organism evidence="12 13">
    <name type="scientific">Uncinocarpus reesii (strain UAMH 1704)</name>
    <dbReference type="NCBI Taxonomy" id="336963"/>
    <lineage>
        <taxon>Eukaryota</taxon>
        <taxon>Fungi</taxon>
        <taxon>Dikarya</taxon>
        <taxon>Ascomycota</taxon>
        <taxon>Pezizomycotina</taxon>
        <taxon>Eurotiomycetes</taxon>
        <taxon>Eurotiomycetidae</taxon>
        <taxon>Onygenales</taxon>
        <taxon>Onygenaceae</taxon>
        <taxon>Uncinocarpus</taxon>
    </lineage>
</organism>
<evidence type="ECO:0000256" key="8">
    <source>
        <dbReference type="ARBA" id="ARBA00048679"/>
    </source>
</evidence>
<keyword evidence="3" id="KW-0808">Transferase</keyword>
<feature type="compositionally biased region" description="Polar residues" evidence="9">
    <location>
        <begin position="235"/>
        <end position="259"/>
    </location>
</feature>
<evidence type="ECO:0000256" key="4">
    <source>
        <dbReference type="ARBA" id="ARBA00022741"/>
    </source>
</evidence>
<comment type="catalytic activity">
    <reaction evidence="8">
        <text>L-seryl-[protein] + ATP = O-phospho-L-seryl-[protein] + ADP + H(+)</text>
        <dbReference type="Rhea" id="RHEA:17989"/>
        <dbReference type="Rhea" id="RHEA-COMP:9863"/>
        <dbReference type="Rhea" id="RHEA-COMP:11604"/>
        <dbReference type="ChEBI" id="CHEBI:15378"/>
        <dbReference type="ChEBI" id="CHEBI:29999"/>
        <dbReference type="ChEBI" id="CHEBI:30616"/>
        <dbReference type="ChEBI" id="CHEBI:83421"/>
        <dbReference type="ChEBI" id="CHEBI:456216"/>
        <dbReference type="EC" id="2.7.11.1"/>
    </reaction>
</comment>
<reference evidence="13" key="1">
    <citation type="journal article" date="2009" name="Genome Res.">
        <title>Comparative genomic analyses of the human fungal pathogens Coccidioides and their relatives.</title>
        <authorList>
            <person name="Sharpton T.J."/>
            <person name="Stajich J.E."/>
            <person name="Rounsley S.D."/>
            <person name="Gardner M.J."/>
            <person name="Wortman J.R."/>
            <person name="Jordar V.S."/>
            <person name="Maiti R."/>
            <person name="Kodira C.D."/>
            <person name="Neafsey D.E."/>
            <person name="Zeng Q."/>
            <person name="Hung C.-Y."/>
            <person name="McMahan C."/>
            <person name="Muszewska A."/>
            <person name="Grynberg M."/>
            <person name="Mandel M.A."/>
            <person name="Kellner E.M."/>
            <person name="Barker B.M."/>
            <person name="Galgiani J.N."/>
            <person name="Orbach M.J."/>
            <person name="Kirkland T.N."/>
            <person name="Cole G.T."/>
            <person name="Henn M.R."/>
            <person name="Birren B.W."/>
            <person name="Taylor J.W."/>
        </authorList>
    </citation>
    <scope>NUCLEOTIDE SEQUENCE [LARGE SCALE GENOMIC DNA]</scope>
    <source>
        <strain evidence="13">UAMH 1704</strain>
    </source>
</reference>
<feature type="compositionally biased region" description="Basic residues" evidence="9">
    <location>
        <begin position="850"/>
        <end position="861"/>
    </location>
</feature>
<dbReference type="Pfam" id="PF00069">
    <property type="entry name" value="Pkinase"/>
    <property type="match status" value="2"/>
</dbReference>
<dbReference type="EC" id="2.7.11.1" evidence="1"/>